<dbReference type="InParanoid" id="A0A067PMR3"/>
<gene>
    <name evidence="3" type="ORF">JAAARDRAFT_36864</name>
</gene>
<feature type="transmembrane region" description="Helical" evidence="2">
    <location>
        <begin position="83"/>
        <end position="101"/>
    </location>
</feature>
<dbReference type="Proteomes" id="UP000027265">
    <property type="component" value="Unassembled WGS sequence"/>
</dbReference>
<evidence type="ECO:0000313" key="4">
    <source>
        <dbReference type="Proteomes" id="UP000027265"/>
    </source>
</evidence>
<feature type="transmembrane region" description="Helical" evidence="2">
    <location>
        <begin position="40"/>
        <end position="63"/>
    </location>
</feature>
<feature type="region of interest" description="Disordered" evidence="1">
    <location>
        <begin position="161"/>
        <end position="194"/>
    </location>
</feature>
<dbReference type="AlphaFoldDB" id="A0A067PMR3"/>
<organism evidence="3 4">
    <name type="scientific">Jaapia argillacea MUCL 33604</name>
    <dbReference type="NCBI Taxonomy" id="933084"/>
    <lineage>
        <taxon>Eukaryota</taxon>
        <taxon>Fungi</taxon>
        <taxon>Dikarya</taxon>
        <taxon>Basidiomycota</taxon>
        <taxon>Agaricomycotina</taxon>
        <taxon>Agaricomycetes</taxon>
        <taxon>Agaricomycetidae</taxon>
        <taxon>Jaapiales</taxon>
        <taxon>Jaapiaceae</taxon>
        <taxon>Jaapia</taxon>
    </lineage>
</organism>
<keyword evidence="4" id="KW-1185">Reference proteome</keyword>
<evidence type="ECO:0000256" key="2">
    <source>
        <dbReference type="SAM" id="Phobius"/>
    </source>
</evidence>
<dbReference type="HOGENOM" id="CLU_035509_15_3_1"/>
<evidence type="ECO:0000313" key="3">
    <source>
        <dbReference type="EMBL" id="KDQ56074.1"/>
    </source>
</evidence>
<feature type="compositionally biased region" description="Basic and acidic residues" evidence="1">
    <location>
        <begin position="173"/>
        <end position="194"/>
    </location>
</feature>
<dbReference type="OrthoDB" id="2638860at2759"/>
<keyword evidence="2" id="KW-0472">Membrane</keyword>
<keyword evidence="2" id="KW-1133">Transmembrane helix</keyword>
<feature type="transmembrane region" description="Helical" evidence="2">
    <location>
        <begin position="107"/>
        <end position="128"/>
    </location>
</feature>
<proteinExistence type="predicted"/>
<evidence type="ECO:0000256" key="1">
    <source>
        <dbReference type="SAM" id="MobiDB-lite"/>
    </source>
</evidence>
<protein>
    <submittedName>
        <fullName evidence="3">Uncharacterized protein</fullName>
    </submittedName>
</protein>
<keyword evidence="2" id="KW-0812">Transmembrane</keyword>
<accession>A0A067PMR3</accession>
<sequence>MATSLAVFAKYQEVHVIAIKLGIWTNCVVTHFPTDVIGTWISMMVFEGILFFLALYKTVLHLFRINHTWTRNGAVEVLVRDNILYFLIIFSIYCLTVIAWFALPIIWIEILSSLNIAMTCTLGCRLILNIREVSYQHEQCVNTEEIEFQLRQLADGIHQGELSSGADPAESLARGRHEDDGDERGEGDSRQEVA</sequence>
<name>A0A067PMR3_9AGAM</name>
<reference evidence="4" key="1">
    <citation type="journal article" date="2014" name="Proc. Natl. Acad. Sci. U.S.A.">
        <title>Extensive sampling of basidiomycete genomes demonstrates inadequacy of the white-rot/brown-rot paradigm for wood decay fungi.</title>
        <authorList>
            <person name="Riley R."/>
            <person name="Salamov A.A."/>
            <person name="Brown D.W."/>
            <person name="Nagy L.G."/>
            <person name="Floudas D."/>
            <person name="Held B.W."/>
            <person name="Levasseur A."/>
            <person name="Lombard V."/>
            <person name="Morin E."/>
            <person name="Otillar R."/>
            <person name="Lindquist E.A."/>
            <person name="Sun H."/>
            <person name="LaButti K.M."/>
            <person name="Schmutz J."/>
            <person name="Jabbour D."/>
            <person name="Luo H."/>
            <person name="Baker S.E."/>
            <person name="Pisabarro A.G."/>
            <person name="Walton J.D."/>
            <person name="Blanchette R.A."/>
            <person name="Henrissat B."/>
            <person name="Martin F."/>
            <person name="Cullen D."/>
            <person name="Hibbett D.S."/>
            <person name="Grigoriev I.V."/>
        </authorList>
    </citation>
    <scope>NUCLEOTIDE SEQUENCE [LARGE SCALE GENOMIC DNA]</scope>
    <source>
        <strain evidence="4">MUCL 33604</strain>
    </source>
</reference>
<dbReference type="EMBL" id="KL197723">
    <property type="protein sequence ID" value="KDQ56074.1"/>
    <property type="molecule type" value="Genomic_DNA"/>
</dbReference>